<dbReference type="InterPro" id="IPR033753">
    <property type="entry name" value="GCV_H/Fam206"/>
</dbReference>
<dbReference type="AlphaFoldDB" id="A0A9Q1JUG7"/>
<proteinExistence type="inferred from homology"/>
<dbReference type="EMBL" id="JAKOGI010000709">
    <property type="protein sequence ID" value="KAJ8431199.1"/>
    <property type="molecule type" value="Genomic_DNA"/>
</dbReference>
<evidence type="ECO:0000256" key="1">
    <source>
        <dbReference type="ARBA" id="ARBA00010764"/>
    </source>
</evidence>
<dbReference type="Proteomes" id="UP001153076">
    <property type="component" value="Unassembled WGS sequence"/>
</dbReference>
<dbReference type="SUPFAM" id="SSF51230">
    <property type="entry name" value="Single hybrid motif"/>
    <property type="match status" value="1"/>
</dbReference>
<evidence type="ECO:0000256" key="3">
    <source>
        <dbReference type="ARBA" id="ARBA00030463"/>
    </source>
</evidence>
<comment type="caution">
    <text evidence="5">The sequence shown here is derived from an EMBL/GenBank/DDBJ whole genome shotgun (WGS) entry which is preliminary data.</text>
</comment>
<reference evidence="5" key="1">
    <citation type="submission" date="2022-04" db="EMBL/GenBank/DDBJ databases">
        <title>Carnegiea gigantea Genome sequencing and assembly v2.</title>
        <authorList>
            <person name="Copetti D."/>
            <person name="Sanderson M.J."/>
            <person name="Burquez A."/>
            <person name="Wojciechowski M.F."/>
        </authorList>
    </citation>
    <scope>NUCLEOTIDE SEQUENCE</scope>
    <source>
        <strain evidence="5">SGP5-SGP5p</strain>
        <tissue evidence="5">Aerial part</tissue>
    </source>
</reference>
<keyword evidence="6" id="KW-1185">Reference proteome</keyword>
<dbReference type="InterPro" id="IPR011053">
    <property type="entry name" value="Single_hybrid_motif"/>
</dbReference>
<protein>
    <recommendedName>
        <fullName evidence="2">Protein Abitram</fullName>
    </recommendedName>
    <alternativeName>
        <fullName evidence="3">Actin-binding transcription modulator</fullName>
    </alternativeName>
</protein>
<accession>A0A9Q1JUG7</accession>
<organism evidence="5 6">
    <name type="scientific">Carnegiea gigantea</name>
    <dbReference type="NCBI Taxonomy" id="171969"/>
    <lineage>
        <taxon>Eukaryota</taxon>
        <taxon>Viridiplantae</taxon>
        <taxon>Streptophyta</taxon>
        <taxon>Embryophyta</taxon>
        <taxon>Tracheophyta</taxon>
        <taxon>Spermatophyta</taxon>
        <taxon>Magnoliopsida</taxon>
        <taxon>eudicotyledons</taxon>
        <taxon>Gunneridae</taxon>
        <taxon>Pentapetalae</taxon>
        <taxon>Caryophyllales</taxon>
        <taxon>Cactineae</taxon>
        <taxon>Cactaceae</taxon>
        <taxon>Cactoideae</taxon>
        <taxon>Echinocereeae</taxon>
        <taxon>Carnegiea</taxon>
    </lineage>
</organism>
<dbReference type="PANTHER" id="PTHR13651">
    <property type="entry name" value="PROTEIN ABITRAM"/>
    <property type="match status" value="1"/>
</dbReference>
<comment type="similarity">
    <text evidence="1">Belongs to the ABITRAM family.</text>
</comment>
<evidence type="ECO:0000256" key="2">
    <source>
        <dbReference type="ARBA" id="ARBA00019325"/>
    </source>
</evidence>
<gene>
    <name evidence="5" type="ORF">Cgig2_008473</name>
</gene>
<feature type="region of interest" description="Disordered" evidence="4">
    <location>
        <begin position="1"/>
        <end position="36"/>
    </location>
</feature>
<feature type="compositionally biased region" description="Basic and acidic residues" evidence="4">
    <location>
        <begin position="1"/>
        <end position="25"/>
    </location>
</feature>
<dbReference type="Gene3D" id="2.40.50.100">
    <property type="match status" value="1"/>
</dbReference>
<evidence type="ECO:0000313" key="6">
    <source>
        <dbReference type="Proteomes" id="UP001153076"/>
    </source>
</evidence>
<evidence type="ECO:0000256" key="4">
    <source>
        <dbReference type="SAM" id="MobiDB-lite"/>
    </source>
</evidence>
<dbReference type="GO" id="GO:0005634">
    <property type="term" value="C:nucleus"/>
    <property type="evidence" value="ECO:0007669"/>
    <property type="project" value="TreeGrafter"/>
</dbReference>
<dbReference type="PANTHER" id="PTHR13651:SF0">
    <property type="entry name" value="PROTEIN ABITRAM"/>
    <property type="match status" value="1"/>
</dbReference>
<dbReference type="Pfam" id="PF01597">
    <property type="entry name" value="GCV_H"/>
    <property type="match status" value="1"/>
</dbReference>
<dbReference type="OrthoDB" id="48130at2759"/>
<evidence type="ECO:0000313" key="5">
    <source>
        <dbReference type="EMBL" id="KAJ8431199.1"/>
    </source>
</evidence>
<dbReference type="InterPro" id="IPR039169">
    <property type="entry name" value="Abitram"/>
</dbReference>
<sequence length="229" mass="25420">MGDAVRAEDDRHQSLSEDKPPHEDENAVAAENDEQDDELRRLLLPDDVSSLPLSPPSVVETNFVRYYAPDFMKPGHDQYVYRHANGCVISISSSFLRLPLNCLCVIGLAPTHVALQAEGGVTSVDFNVGKSDRSEFKVTGKRKKNAQHFQPNSILCNAASGEATYTIRCCVKGSLLEVNNRLIQNAGLLNTSADREGYIAIVMPKPTDWPKIKESLVTFDEYKKLRKLS</sequence>
<name>A0A9Q1JUG7_9CARY</name>